<sequence length="61" mass="6329">MDKITTRKDIRTSASVQTQADQIFAALDQPTAELDGQKTFPQDFSASGAGKGGGGVASIEN</sequence>
<dbReference type="EMBL" id="CP036262">
    <property type="protein sequence ID" value="QDS94720.1"/>
    <property type="molecule type" value="Genomic_DNA"/>
</dbReference>
<protein>
    <submittedName>
        <fullName evidence="2">Uncharacterized protein</fullName>
    </submittedName>
</protein>
<reference evidence="2 3" key="1">
    <citation type="submission" date="2019-02" db="EMBL/GenBank/DDBJ databases">
        <title>Deep-cultivation of Planctomycetes and their phenomic and genomic characterization uncovers novel biology.</title>
        <authorList>
            <person name="Wiegand S."/>
            <person name="Jogler M."/>
            <person name="Boedeker C."/>
            <person name="Pinto D."/>
            <person name="Vollmers J."/>
            <person name="Rivas-Marin E."/>
            <person name="Kohn T."/>
            <person name="Peeters S.H."/>
            <person name="Heuer A."/>
            <person name="Rast P."/>
            <person name="Oberbeckmann S."/>
            <person name="Bunk B."/>
            <person name="Jeske O."/>
            <person name="Meyerdierks A."/>
            <person name="Storesund J.E."/>
            <person name="Kallscheuer N."/>
            <person name="Luecker S."/>
            <person name="Lage O.M."/>
            <person name="Pohl T."/>
            <person name="Merkel B.J."/>
            <person name="Hornburger P."/>
            <person name="Mueller R.-W."/>
            <person name="Bruemmer F."/>
            <person name="Labrenz M."/>
            <person name="Spormann A.M."/>
            <person name="Op den Camp H."/>
            <person name="Overmann J."/>
            <person name="Amann R."/>
            <person name="Jetten M.S.M."/>
            <person name="Mascher T."/>
            <person name="Medema M.H."/>
            <person name="Devos D.P."/>
            <person name="Kaster A.-K."/>
            <person name="Ovreas L."/>
            <person name="Rohde M."/>
            <person name="Galperin M.Y."/>
            <person name="Jogler C."/>
        </authorList>
    </citation>
    <scope>NUCLEOTIDE SEQUENCE [LARGE SCALE GENOMIC DNA]</scope>
    <source>
        <strain evidence="2 3">FF011L</strain>
    </source>
</reference>
<gene>
    <name evidence="2" type="ORF">FF011L_35000</name>
</gene>
<keyword evidence="3" id="KW-1185">Reference proteome</keyword>
<dbReference type="Proteomes" id="UP000320672">
    <property type="component" value="Chromosome"/>
</dbReference>
<organism evidence="2 3">
    <name type="scientific">Roseimaritima multifibrata</name>
    <dbReference type="NCBI Taxonomy" id="1930274"/>
    <lineage>
        <taxon>Bacteria</taxon>
        <taxon>Pseudomonadati</taxon>
        <taxon>Planctomycetota</taxon>
        <taxon>Planctomycetia</taxon>
        <taxon>Pirellulales</taxon>
        <taxon>Pirellulaceae</taxon>
        <taxon>Roseimaritima</taxon>
    </lineage>
</organism>
<feature type="compositionally biased region" description="Gly residues" evidence="1">
    <location>
        <begin position="49"/>
        <end position="61"/>
    </location>
</feature>
<accession>A0A517MIN4</accession>
<name>A0A517MIN4_9BACT</name>
<evidence type="ECO:0000313" key="3">
    <source>
        <dbReference type="Proteomes" id="UP000320672"/>
    </source>
</evidence>
<evidence type="ECO:0000313" key="2">
    <source>
        <dbReference type="EMBL" id="QDS94720.1"/>
    </source>
</evidence>
<proteinExistence type="predicted"/>
<feature type="region of interest" description="Disordered" evidence="1">
    <location>
        <begin position="41"/>
        <end position="61"/>
    </location>
</feature>
<dbReference type="RefSeq" id="WP_145352693.1">
    <property type="nucleotide sequence ID" value="NZ_CP036262.1"/>
</dbReference>
<dbReference type="AlphaFoldDB" id="A0A517MIN4"/>
<dbReference type="KEGG" id="rml:FF011L_35000"/>
<evidence type="ECO:0000256" key="1">
    <source>
        <dbReference type="SAM" id="MobiDB-lite"/>
    </source>
</evidence>